<dbReference type="PROSITE" id="PS50127">
    <property type="entry name" value="UBC_2"/>
    <property type="match status" value="1"/>
</dbReference>
<dbReference type="GO" id="GO:0003950">
    <property type="term" value="F:NAD+ poly-ADP-ribosyltransferase activity"/>
    <property type="evidence" value="ECO:0007669"/>
    <property type="project" value="InterPro"/>
</dbReference>
<dbReference type="Gene3D" id="3.10.110.10">
    <property type="entry name" value="Ubiquitin Conjugating Enzyme"/>
    <property type="match status" value="1"/>
</dbReference>
<dbReference type="GeneID" id="19970723"/>
<dbReference type="STRING" id="1220924.W2S0A0"/>
<dbReference type="OrthoDB" id="109543at2759"/>
<keyword evidence="3" id="KW-0548">Nucleotidyltransferase</keyword>
<dbReference type="GO" id="GO:0016779">
    <property type="term" value="F:nucleotidyltransferase activity"/>
    <property type="evidence" value="ECO:0007669"/>
    <property type="project" value="UniProtKB-KW"/>
</dbReference>
<evidence type="ECO:0000256" key="1">
    <source>
        <dbReference type="ARBA" id="ARBA00022676"/>
    </source>
</evidence>
<dbReference type="InParanoid" id="W2S0A0"/>
<dbReference type="Proteomes" id="UP000030752">
    <property type="component" value="Unassembled WGS sequence"/>
</dbReference>
<keyword evidence="1" id="KW-0328">Glycosyltransferase</keyword>
<dbReference type="eggNOG" id="KOG0897">
    <property type="taxonomic scope" value="Eukaryota"/>
</dbReference>
<accession>W2S0A0</accession>
<feature type="compositionally biased region" description="Acidic residues" evidence="5">
    <location>
        <begin position="946"/>
        <end position="961"/>
    </location>
</feature>
<evidence type="ECO:0000313" key="7">
    <source>
        <dbReference type="EMBL" id="ETN41448.1"/>
    </source>
</evidence>
<dbReference type="InterPro" id="IPR012317">
    <property type="entry name" value="Poly(ADP-ribose)pol_cat_dom"/>
</dbReference>
<dbReference type="HOGENOM" id="CLU_003143_1_0_1"/>
<evidence type="ECO:0000256" key="4">
    <source>
        <dbReference type="ARBA" id="ARBA00023027"/>
    </source>
</evidence>
<keyword evidence="2" id="KW-0808">Transferase</keyword>
<proteinExistence type="predicted"/>
<feature type="domain" description="UBC core" evidence="6">
    <location>
        <begin position="1012"/>
        <end position="1183"/>
    </location>
</feature>
<organism evidence="7 8">
    <name type="scientific">Cyphellophora europaea (strain CBS 101466)</name>
    <name type="common">Phialophora europaea</name>
    <dbReference type="NCBI Taxonomy" id="1220924"/>
    <lineage>
        <taxon>Eukaryota</taxon>
        <taxon>Fungi</taxon>
        <taxon>Dikarya</taxon>
        <taxon>Ascomycota</taxon>
        <taxon>Pezizomycotina</taxon>
        <taxon>Eurotiomycetes</taxon>
        <taxon>Chaetothyriomycetidae</taxon>
        <taxon>Chaetothyriales</taxon>
        <taxon>Cyphellophoraceae</taxon>
        <taxon>Cyphellophora</taxon>
    </lineage>
</organism>
<gene>
    <name evidence="7" type="ORF">HMPREF1541_03384</name>
</gene>
<reference evidence="7 8" key="1">
    <citation type="submission" date="2013-03" db="EMBL/GenBank/DDBJ databases">
        <title>The Genome Sequence of Phialophora europaea CBS 101466.</title>
        <authorList>
            <consortium name="The Broad Institute Genomics Platform"/>
            <person name="Cuomo C."/>
            <person name="de Hoog S."/>
            <person name="Gorbushina A."/>
            <person name="Walker B."/>
            <person name="Young S.K."/>
            <person name="Zeng Q."/>
            <person name="Gargeya S."/>
            <person name="Fitzgerald M."/>
            <person name="Haas B."/>
            <person name="Abouelleil A."/>
            <person name="Allen A.W."/>
            <person name="Alvarado L."/>
            <person name="Arachchi H.M."/>
            <person name="Berlin A.M."/>
            <person name="Chapman S.B."/>
            <person name="Gainer-Dewar J."/>
            <person name="Goldberg J."/>
            <person name="Griggs A."/>
            <person name="Gujja S."/>
            <person name="Hansen M."/>
            <person name="Howarth C."/>
            <person name="Imamovic A."/>
            <person name="Ireland A."/>
            <person name="Larimer J."/>
            <person name="McCowan C."/>
            <person name="Murphy C."/>
            <person name="Pearson M."/>
            <person name="Poon T.W."/>
            <person name="Priest M."/>
            <person name="Roberts A."/>
            <person name="Saif S."/>
            <person name="Shea T."/>
            <person name="Sisk P."/>
            <person name="Sykes S."/>
            <person name="Wortman J."/>
            <person name="Nusbaum C."/>
            <person name="Birren B."/>
        </authorList>
    </citation>
    <scope>NUCLEOTIDE SEQUENCE [LARGE SCALE GENOMIC DNA]</scope>
    <source>
        <strain evidence="7 8">CBS 101466</strain>
    </source>
</reference>
<keyword evidence="4" id="KW-0520">NAD</keyword>
<protein>
    <recommendedName>
        <fullName evidence="6">UBC core domain-containing protein</fullName>
    </recommendedName>
</protein>
<dbReference type="InterPro" id="IPR000608">
    <property type="entry name" value="UBC"/>
</dbReference>
<dbReference type="SUPFAM" id="SSF54495">
    <property type="entry name" value="UBC-like"/>
    <property type="match status" value="1"/>
</dbReference>
<dbReference type="SMART" id="SM00212">
    <property type="entry name" value="UBCc"/>
    <property type="match status" value="1"/>
</dbReference>
<evidence type="ECO:0000259" key="6">
    <source>
        <dbReference type="PROSITE" id="PS50127"/>
    </source>
</evidence>
<dbReference type="InterPro" id="IPR051838">
    <property type="entry name" value="ARTD_PARP"/>
</dbReference>
<dbReference type="RefSeq" id="XP_008715957.1">
    <property type="nucleotide sequence ID" value="XM_008717735.1"/>
</dbReference>
<feature type="region of interest" description="Disordered" evidence="5">
    <location>
        <begin position="892"/>
        <end position="917"/>
    </location>
</feature>
<keyword evidence="8" id="KW-1185">Reference proteome</keyword>
<dbReference type="VEuPathDB" id="FungiDB:HMPREF1541_03384"/>
<evidence type="ECO:0000256" key="3">
    <source>
        <dbReference type="ARBA" id="ARBA00022695"/>
    </source>
</evidence>
<dbReference type="Pfam" id="PF00644">
    <property type="entry name" value="PARP"/>
    <property type="match status" value="1"/>
</dbReference>
<dbReference type="AlphaFoldDB" id="W2S0A0"/>
<dbReference type="FunFam" id="3.10.110.10:FF:000107">
    <property type="entry name" value="Ubiquitin conjugating enzyme, putative"/>
    <property type="match status" value="1"/>
</dbReference>
<evidence type="ECO:0000313" key="8">
    <source>
        <dbReference type="Proteomes" id="UP000030752"/>
    </source>
</evidence>
<dbReference type="CDD" id="cd23802">
    <property type="entry name" value="UBCc_UBE2Q"/>
    <property type="match status" value="1"/>
</dbReference>
<dbReference type="SUPFAM" id="SSF56399">
    <property type="entry name" value="ADP-ribosylation"/>
    <property type="match status" value="1"/>
</dbReference>
<dbReference type="PANTHER" id="PTHR21328">
    <property type="entry name" value="POLY ADP-RIBOSE POLYMERASE FAMILY, MEMBER PARP"/>
    <property type="match status" value="1"/>
</dbReference>
<name>W2S0A0_CYPE1</name>
<feature type="compositionally biased region" description="Polar residues" evidence="5">
    <location>
        <begin position="968"/>
        <end position="977"/>
    </location>
</feature>
<sequence>MGRRLFLSHLEEVAVAPPTGVSGIHSPDEGLTAFIFSYTKADQPCSCNLKLLMTDVDEYPEGNTYMLFTDDETADQNITNTLDTMTAVLIGQPLANALIEISRSLLSAVTHGQASNPIALDVSDPVEQEEEEDFEDEFLDYDSDDDFGFDIPSTRPASTTGLGAASGSHQRTSLGGVADLQKIRSDLRATKQAGFRVGTHGDLLTGGIVCVSIRVTRLGISEEAMQAWGLRRSHYLALMIRFPRGYRDLRQVRADAVLSGQTEMRVALCEHYKPSREAAFEAFGHVHAVKTEEGAALEALFIGSPLNELLRDRFSRILKFRESYGSNWPSAEAFVYGVQGKAVSAVDHLAVDDYMLPDDTSGKALPDIVKADAADGQNLTNVSLPLVAMQFVLRHFVRCTEFCLVCHCKVEDTFEALKPYVCSRPLCLYQYMALGFGPSIEWEVLSQPYVVDLLVSFCYSAAKQGRLKEFPVGIDLKVPMLPHYSNNLAYRSYYQHNTSSSKAKAKTYACTFAAKIDHRSNELVLETDQQQQIASLRVGDWMVICSKDNTTDSHYRVEGIVFPVIKLGNPVHTNGAVKSNVVVEDIRALAKHPAAQSTARPSTPPGATPSATDAVECYCYDSRFDEISSTEQQHAISLLLDVLPRVTDMQQYLQQQVGHEASLKTWRDRLPEPALNLLRWIIASNRSCIMQVDHLAQDKKSVSMMGPTNDDRVGGMDEWMQFRFAQGAPDKEQRFIDAVNRESSGKQYPTFFAWHGSPIGNWHSIIRQGLRYDETLHGRAYGNGVYMSHQALTSLGYSNMHHGDGSMTWPGSALKITNALSLQEVVNVPDQFVARYPHYVVSDIDWVQTRYLFVKTELKHINNNTGSAMEYVQDPKMAALGESGKAVRVPTTVVSKSRRPATGQASSKHGSKKSKTTTMIDQATAEQLEDDANSVVSDEEDLALLTTDGEDSDEMSIDEDYSGGFQGALQTTDSTTSSKKRPLDAGETDFQPGTVDVSNIKFLPPPADATPSATKALMGAFKESLKVQESTPLHKLGWYIDPDYIENVYQWIVELHSFNHTLPLATDMKKADISSIVLEMRFTNQFPFAPPFIRVVKPRFLPFNQGGGGHVTEGGAICMELLTNTGWSAVTSIESVLLQVQLAMCDEERPARLIQKNKGHAGGRGDSYEVGEAVAAYERACRAHGWQIPEGFSQFAMTQTGGPHL</sequence>
<evidence type="ECO:0000256" key="5">
    <source>
        <dbReference type="SAM" id="MobiDB-lite"/>
    </source>
</evidence>
<dbReference type="InterPro" id="IPR016135">
    <property type="entry name" value="UBQ-conjugating_enzyme/RWD"/>
</dbReference>
<evidence type="ECO:0000256" key="2">
    <source>
        <dbReference type="ARBA" id="ARBA00022679"/>
    </source>
</evidence>
<dbReference type="Gene3D" id="3.90.228.10">
    <property type="match status" value="1"/>
</dbReference>
<dbReference type="EMBL" id="KB822719">
    <property type="protein sequence ID" value="ETN41448.1"/>
    <property type="molecule type" value="Genomic_DNA"/>
</dbReference>
<dbReference type="Pfam" id="PF00179">
    <property type="entry name" value="UQ_con"/>
    <property type="match status" value="1"/>
</dbReference>
<feature type="region of interest" description="Disordered" evidence="5">
    <location>
        <begin position="946"/>
        <end position="990"/>
    </location>
</feature>